<accession>A0ABX2IQL0</accession>
<sequence length="190" mass="21212">MEKARDAFRTISEVSDWLETPPHVLRFWESKFTQVKPVKRAGGRRYYRPSDMMLLGGIKKLLHQDGLTINSVKKLLQTKGIKHVASFAPPLDMPFDAFIDDNVSDKTEADNVVPIKPTDLTPSDTSEPVQNTFFFDDIEDPAPQEPADTHVLAALNATDPAILSAKHEKLETLMSRLVALRDKMAANAAQ</sequence>
<dbReference type="CDD" id="cd04765">
    <property type="entry name" value="HTH_MlrA-like_sg2"/>
    <property type="match status" value="1"/>
</dbReference>
<comment type="caution">
    <text evidence="2">The sequence shown here is derived from an EMBL/GenBank/DDBJ whole genome shotgun (WGS) entry which is preliminary data.</text>
</comment>
<organism evidence="2 3">
    <name type="scientific">Parasulfitobacter algicola</name>
    <dbReference type="NCBI Taxonomy" id="2614809"/>
    <lineage>
        <taxon>Bacteria</taxon>
        <taxon>Pseudomonadati</taxon>
        <taxon>Pseudomonadota</taxon>
        <taxon>Alphaproteobacteria</taxon>
        <taxon>Rhodobacterales</taxon>
        <taxon>Roseobacteraceae</taxon>
        <taxon>Parasulfitobacter</taxon>
    </lineage>
</organism>
<dbReference type="SMART" id="SM00422">
    <property type="entry name" value="HTH_MERR"/>
    <property type="match status" value="1"/>
</dbReference>
<proteinExistence type="predicted"/>
<gene>
    <name evidence="2" type="ORF">HRQ87_10180</name>
</gene>
<dbReference type="Pfam" id="PF13411">
    <property type="entry name" value="MerR_1"/>
    <property type="match status" value="1"/>
</dbReference>
<protein>
    <submittedName>
        <fullName evidence="2">MerR family transcriptional regulator</fullName>
    </submittedName>
</protein>
<dbReference type="PROSITE" id="PS50937">
    <property type="entry name" value="HTH_MERR_2"/>
    <property type="match status" value="1"/>
</dbReference>
<keyword evidence="3" id="KW-1185">Reference proteome</keyword>
<reference evidence="2 3" key="1">
    <citation type="submission" date="2020-06" db="EMBL/GenBank/DDBJ databases">
        <title>Sulfitobacter algicola sp. nov., isolated from green algae.</title>
        <authorList>
            <person name="Wang C."/>
        </authorList>
    </citation>
    <scope>NUCLEOTIDE SEQUENCE [LARGE SCALE GENOMIC DNA]</scope>
    <source>
        <strain evidence="2 3">1151</strain>
    </source>
</reference>
<dbReference type="InterPro" id="IPR009061">
    <property type="entry name" value="DNA-bd_dom_put_sf"/>
</dbReference>
<evidence type="ECO:0000259" key="1">
    <source>
        <dbReference type="PROSITE" id="PS50937"/>
    </source>
</evidence>
<dbReference type="RefSeq" id="WP_174137938.1">
    <property type="nucleotide sequence ID" value="NZ_JABUFE010000005.1"/>
</dbReference>
<dbReference type="EMBL" id="JABUFE010000005">
    <property type="protein sequence ID" value="NSX55169.1"/>
    <property type="molecule type" value="Genomic_DNA"/>
</dbReference>
<dbReference type="InterPro" id="IPR000551">
    <property type="entry name" value="MerR-type_HTH_dom"/>
</dbReference>
<dbReference type="Gene3D" id="1.10.1660.10">
    <property type="match status" value="1"/>
</dbReference>
<evidence type="ECO:0000313" key="2">
    <source>
        <dbReference type="EMBL" id="NSX55169.1"/>
    </source>
</evidence>
<dbReference type="Proteomes" id="UP000777935">
    <property type="component" value="Unassembled WGS sequence"/>
</dbReference>
<feature type="domain" description="HTH merR-type" evidence="1">
    <location>
        <begin position="10"/>
        <end position="78"/>
    </location>
</feature>
<evidence type="ECO:0000313" key="3">
    <source>
        <dbReference type="Proteomes" id="UP000777935"/>
    </source>
</evidence>
<dbReference type="SUPFAM" id="SSF46955">
    <property type="entry name" value="Putative DNA-binding domain"/>
    <property type="match status" value="1"/>
</dbReference>
<name>A0ABX2IQL0_9RHOB</name>